<comment type="similarity">
    <text evidence="5">Belongs to the CCR4/nocturin family.</text>
</comment>
<dbReference type="PANTHER" id="PTHR12121">
    <property type="entry name" value="CARBON CATABOLITE REPRESSOR PROTEIN 4"/>
    <property type="match status" value="1"/>
</dbReference>
<evidence type="ECO:0000256" key="2">
    <source>
        <dbReference type="ARBA" id="ARBA00001946"/>
    </source>
</evidence>
<proteinExistence type="inferred from homology"/>
<keyword evidence="18" id="KW-0539">Nucleus</keyword>
<evidence type="ECO:0000256" key="10">
    <source>
        <dbReference type="ARBA" id="ARBA00022723"/>
    </source>
</evidence>
<dbReference type="AlphaFoldDB" id="J6F6R3"/>
<organism evidence="25 26">
    <name type="scientific">Trichosporon asahii var. asahii (strain ATCC 90039 / CBS 2479 / JCM 2466 / KCTC 7840 / NBRC 103889/ NCYC 2677 / UAMH 7654)</name>
    <name type="common">Yeast</name>
    <dbReference type="NCBI Taxonomy" id="1186058"/>
    <lineage>
        <taxon>Eukaryota</taxon>
        <taxon>Fungi</taxon>
        <taxon>Dikarya</taxon>
        <taxon>Basidiomycota</taxon>
        <taxon>Agaricomycotina</taxon>
        <taxon>Tremellomycetes</taxon>
        <taxon>Trichosporonales</taxon>
        <taxon>Trichosporonaceae</taxon>
        <taxon>Trichosporon</taxon>
    </lineage>
</organism>
<feature type="compositionally biased region" description="Gly residues" evidence="23">
    <location>
        <begin position="64"/>
        <end position="85"/>
    </location>
</feature>
<dbReference type="GO" id="GO:0005737">
    <property type="term" value="C:cytoplasm"/>
    <property type="evidence" value="ECO:0007669"/>
    <property type="project" value="UniProtKB-SubCell"/>
</dbReference>
<comment type="caution">
    <text evidence="25">The sequence shown here is derived from an EMBL/GenBank/DDBJ whole genome shotgun (WGS) entry which is preliminary data.</text>
</comment>
<dbReference type="GO" id="GO:0004535">
    <property type="term" value="F:poly(A)-specific ribonuclease activity"/>
    <property type="evidence" value="ECO:0007669"/>
    <property type="project" value="UniProtKB-EC"/>
</dbReference>
<dbReference type="InterPro" id="IPR001611">
    <property type="entry name" value="Leu-rich_rpt"/>
</dbReference>
<dbReference type="InterPro" id="IPR005135">
    <property type="entry name" value="Endo/exonuclease/phosphatase"/>
</dbReference>
<dbReference type="PANTHER" id="PTHR12121:SF100">
    <property type="entry name" value="POLY(A)-SPECIFIC RIBONUCLEASE"/>
    <property type="match status" value="1"/>
</dbReference>
<dbReference type="KEGG" id="tasa:A1Q1_02104"/>
<feature type="compositionally biased region" description="Polar residues" evidence="23">
    <location>
        <begin position="209"/>
        <end position="222"/>
    </location>
</feature>
<evidence type="ECO:0000256" key="17">
    <source>
        <dbReference type="ARBA" id="ARBA00023163"/>
    </source>
</evidence>
<evidence type="ECO:0000256" key="6">
    <source>
        <dbReference type="ARBA" id="ARBA00012161"/>
    </source>
</evidence>
<dbReference type="Gene3D" id="3.60.10.10">
    <property type="entry name" value="Endonuclease/exonuclease/phosphatase"/>
    <property type="match status" value="1"/>
</dbReference>
<evidence type="ECO:0000313" key="25">
    <source>
        <dbReference type="EMBL" id="EJT52769.1"/>
    </source>
</evidence>
<keyword evidence="15" id="KW-0694">RNA-binding</keyword>
<keyword evidence="12" id="KW-0378">Hydrolase</keyword>
<feature type="compositionally biased region" description="Gly residues" evidence="23">
    <location>
        <begin position="19"/>
        <end position="51"/>
    </location>
</feature>
<dbReference type="GeneID" id="25985618"/>
<dbReference type="SUPFAM" id="SSF52058">
    <property type="entry name" value="L domain-like"/>
    <property type="match status" value="1"/>
</dbReference>
<dbReference type="Pfam" id="PF03372">
    <property type="entry name" value="Exo_endo_phos"/>
    <property type="match status" value="1"/>
</dbReference>
<evidence type="ECO:0000256" key="12">
    <source>
        <dbReference type="ARBA" id="ARBA00022801"/>
    </source>
</evidence>
<evidence type="ECO:0000256" key="11">
    <source>
        <dbReference type="ARBA" id="ARBA00022737"/>
    </source>
</evidence>
<keyword evidence="8" id="KW-0433">Leucine-rich repeat</keyword>
<evidence type="ECO:0000256" key="18">
    <source>
        <dbReference type="ARBA" id="ARBA00023242"/>
    </source>
</evidence>
<evidence type="ECO:0000256" key="20">
    <source>
        <dbReference type="ARBA" id="ARBA00030493"/>
    </source>
</evidence>
<evidence type="ECO:0000256" key="8">
    <source>
        <dbReference type="ARBA" id="ARBA00022614"/>
    </source>
</evidence>
<gene>
    <name evidence="25" type="ORF">A1Q1_02104</name>
</gene>
<feature type="compositionally biased region" description="Low complexity" evidence="23">
    <location>
        <begin position="228"/>
        <end position="259"/>
    </location>
</feature>
<dbReference type="CDD" id="cd09097">
    <property type="entry name" value="Deadenylase_CCR4"/>
    <property type="match status" value="1"/>
</dbReference>
<dbReference type="GO" id="GO:0005634">
    <property type="term" value="C:nucleus"/>
    <property type="evidence" value="ECO:0007669"/>
    <property type="project" value="UniProtKB-SubCell"/>
</dbReference>
<keyword evidence="10" id="KW-0479">Metal-binding</keyword>
<dbReference type="RefSeq" id="XP_014184109.1">
    <property type="nucleotide sequence ID" value="XM_014328634.1"/>
</dbReference>
<keyword evidence="11" id="KW-0677">Repeat</keyword>
<evidence type="ECO:0000256" key="15">
    <source>
        <dbReference type="ARBA" id="ARBA00022884"/>
    </source>
</evidence>
<keyword evidence="16" id="KW-0805">Transcription regulation</keyword>
<dbReference type="InterPro" id="IPR036691">
    <property type="entry name" value="Endo/exonu/phosph_ase_sf"/>
</dbReference>
<dbReference type="InterPro" id="IPR003591">
    <property type="entry name" value="Leu-rich_rpt_typical-subtyp"/>
</dbReference>
<comment type="catalytic activity">
    <reaction evidence="1">
        <text>Exonucleolytic cleavage of poly(A) to 5'-AMP.</text>
        <dbReference type="EC" id="3.1.13.4"/>
    </reaction>
</comment>
<feature type="region of interest" description="Disordered" evidence="23">
    <location>
        <begin position="1"/>
        <end position="157"/>
    </location>
</feature>
<sequence>MFYSQQAAGSSQAKHHDAGGSGPIGEIGLGGRGPLGGNGGGSNGGGNGGWGRHPAAFNPMSSGAFGGSSGANGIFGGPPGGGHHGPGPHVHPHHGGLHHGPQHTPFGSSGGSGLHLGQQHSGGMGLGHGPGQYGSGLGGGMGFGGSQQTSPPRAAAEAAMPLTPFWQQQLLRAETSRVASSPHHRARSAAMASRMSNKPAAVTIMDPNRPTSAAGTPGTPNGTHRRNASSAITASPANTAATADDNATTVSSTAGTTVADPMNPAQPPAPASKQEEPYEPWTGLDLGGIRLKTLSPSLFAFSHITSLYINHNNLKVLPPAISNLKQLTLLDATSNELGSLPPEIGVLCKLKELLVFDNNLTTLPTEIGGLYQLEVLGIDGNPMDENVRKMIADQGTQALIAHYRDIHQSEAPPERTWIEIEPDISSPSDQTESFTVLTYNILCPSFAPSTSYAYTPAWALDWQYRRETLLEELVNASADIVCLQEIDSEQYSEWFYPKLKERGYDGAHYPRTRARTMSADDAKLIDGCATFWKRDKFQLIETQVIEFNQIALHKTDMRTEDMFNRVMSRDNIATVALLEFIKTGARLVAANAHIYWDHRFRDVKLVQIGMMMERLEEVMADFASLPPKPASEDGPAPPKYDRTQKGRDIPLIMCVDLNSLANSGVYEYITKGEVPGNHEDFMDHTYGPYTNKGLKHGLGLKSSCESFGEMRMTNYTPTFAEAIDYVFYSPRSLKVTSVLGDVDRKYLSRVVGFPNAYFPSDHIPVFAQFRVKGKESAADKPTYNSYHH</sequence>
<dbReference type="EC" id="3.1.13.4" evidence="6"/>
<evidence type="ECO:0000256" key="21">
    <source>
        <dbReference type="ARBA" id="ARBA00031469"/>
    </source>
</evidence>
<evidence type="ECO:0000256" key="9">
    <source>
        <dbReference type="ARBA" id="ARBA00022722"/>
    </source>
</evidence>
<evidence type="ECO:0000256" key="13">
    <source>
        <dbReference type="ARBA" id="ARBA00022839"/>
    </source>
</evidence>
<evidence type="ECO:0000256" key="7">
    <source>
        <dbReference type="ARBA" id="ARBA00022490"/>
    </source>
</evidence>
<dbReference type="HOGENOM" id="CLU_016428_4_0_1"/>
<dbReference type="GO" id="GO:0003723">
    <property type="term" value="F:RNA binding"/>
    <property type="evidence" value="ECO:0007669"/>
    <property type="project" value="UniProtKB-KW"/>
</dbReference>
<name>J6F6R3_TRIAS</name>
<dbReference type="EMBL" id="ALBS01000018">
    <property type="protein sequence ID" value="EJT52769.1"/>
    <property type="molecule type" value="Genomic_DNA"/>
</dbReference>
<comment type="cofactor">
    <cofactor evidence="2">
        <name>Mg(2+)</name>
        <dbReference type="ChEBI" id="CHEBI:18420"/>
    </cofactor>
</comment>
<dbReference type="Gene3D" id="3.80.10.10">
    <property type="entry name" value="Ribonuclease Inhibitor"/>
    <property type="match status" value="1"/>
</dbReference>
<evidence type="ECO:0000313" key="26">
    <source>
        <dbReference type="Proteomes" id="UP000002748"/>
    </source>
</evidence>
<feature type="compositionally biased region" description="Gly residues" evidence="23">
    <location>
        <begin position="108"/>
        <end position="145"/>
    </location>
</feature>
<dbReference type="VEuPathDB" id="FungiDB:A1Q1_02104"/>
<evidence type="ECO:0000256" key="1">
    <source>
        <dbReference type="ARBA" id="ARBA00001663"/>
    </source>
</evidence>
<feature type="compositionally biased region" description="Basic residues" evidence="23">
    <location>
        <begin position="90"/>
        <end position="101"/>
    </location>
</feature>
<dbReference type="InterPro" id="IPR050410">
    <property type="entry name" value="CCR4/nocturin_mRNA_transcr"/>
</dbReference>
<comment type="subcellular location">
    <subcellularLocation>
        <location evidence="4">Cytoplasm</location>
    </subcellularLocation>
    <subcellularLocation>
        <location evidence="3">Nucleus</location>
    </subcellularLocation>
</comment>
<evidence type="ECO:0000256" key="16">
    <source>
        <dbReference type="ARBA" id="ARBA00023015"/>
    </source>
</evidence>
<dbReference type="Proteomes" id="UP000002748">
    <property type="component" value="Unassembled WGS sequence"/>
</dbReference>
<keyword evidence="14" id="KW-0460">Magnesium</keyword>
<reference evidence="25 26" key="1">
    <citation type="journal article" date="2012" name="Eukaryot. Cell">
        <title>Draft genome sequence of CBS 2479, the standard type strain of Trichosporon asahii.</title>
        <authorList>
            <person name="Yang R.Y."/>
            <person name="Li H.T."/>
            <person name="Zhu H."/>
            <person name="Zhou G.P."/>
            <person name="Wang M."/>
            <person name="Wang L."/>
        </authorList>
    </citation>
    <scope>NUCLEOTIDE SEQUENCE [LARGE SCALE GENOMIC DNA]</scope>
    <source>
        <strain evidence="26">ATCC 90039 / CBS 2479 / JCM 2466 / KCTC 7840 / NCYC 2677 / UAMH 7654</strain>
    </source>
</reference>
<evidence type="ECO:0000256" key="5">
    <source>
        <dbReference type="ARBA" id="ARBA00010774"/>
    </source>
</evidence>
<keyword evidence="17" id="KW-0804">Transcription</keyword>
<keyword evidence="7" id="KW-0963">Cytoplasm</keyword>
<dbReference type="OrthoDB" id="428734at2759"/>
<evidence type="ECO:0000256" key="19">
    <source>
        <dbReference type="ARBA" id="ARBA00023475"/>
    </source>
</evidence>
<keyword evidence="13" id="KW-0269">Exonuclease</keyword>
<feature type="region of interest" description="Disordered" evidence="23">
    <location>
        <begin position="173"/>
        <end position="278"/>
    </location>
</feature>
<protein>
    <recommendedName>
        <fullName evidence="19">CCR4-Not complex 3'-5'-exoribonuclease subunit Ccr4</fullName>
        <ecNumber evidence="6">3.1.13.4</ecNumber>
    </recommendedName>
    <alternativeName>
        <fullName evidence="20">Carbon catabolite repressor protein 4</fullName>
    </alternativeName>
    <alternativeName>
        <fullName evidence="21">Cytoplasmic deadenylase</fullName>
    </alternativeName>
    <alternativeName>
        <fullName evidence="22">Glucose-repressible alcohol dehydrogenase transcriptional effector</fullName>
    </alternativeName>
</protein>
<dbReference type="Pfam" id="PF13855">
    <property type="entry name" value="LRR_8"/>
    <property type="match status" value="1"/>
</dbReference>
<evidence type="ECO:0000256" key="22">
    <source>
        <dbReference type="ARBA" id="ARBA00033317"/>
    </source>
</evidence>
<keyword evidence="9" id="KW-0540">Nuclease</keyword>
<dbReference type="SUPFAM" id="SSF56219">
    <property type="entry name" value="DNase I-like"/>
    <property type="match status" value="1"/>
</dbReference>
<evidence type="ECO:0000259" key="24">
    <source>
        <dbReference type="Pfam" id="PF03372"/>
    </source>
</evidence>
<evidence type="ECO:0000256" key="3">
    <source>
        <dbReference type="ARBA" id="ARBA00004123"/>
    </source>
</evidence>
<evidence type="ECO:0000256" key="23">
    <source>
        <dbReference type="SAM" id="MobiDB-lite"/>
    </source>
</evidence>
<accession>J6F6R3</accession>
<feature type="compositionally biased region" description="Polar residues" evidence="23">
    <location>
        <begin position="1"/>
        <end position="12"/>
    </location>
</feature>
<evidence type="ECO:0000256" key="4">
    <source>
        <dbReference type="ARBA" id="ARBA00004496"/>
    </source>
</evidence>
<dbReference type="SMART" id="SM00369">
    <property type="entry name" value="LRR_TYP"/>
    <property type="match status" value="3"/>
</dbReference>
<dbReference type="GO" id="GO:0046872">
    <property type="term" value="F:metal ion binding"/>
    <property type="evidence" value="ECO:0007669"/>
    <property type="project" value="UniProtKB-KW"/>
</dbReference>
<evidence type="ECO:0000256" key="14">
    <source>
        <dbReference type="ARBA" id="ARBA00022842"/>
    </source>
</evidence>
<dbReference type="InterPro" id="IPR032675">
    <property type="entry name" value="LRR_dom_sf"/>
</dbReference>
<feature type="domain" description="Endonuclease/exonuclease/phosphatase" evidence="24">
    <location>
        <begin position="437"/>
        <end position="762"/>
    </location>
</feature>